<evidence type="ECO:0000313" key="3">
    <source>
        <dbReference type="EMBL" id="NDK37890.1"/>
    </source>
</evidence>
<name>A0ABX0ACJ4_9GAMM</name>
<feature type="chain" id="PRO_5047385999" evidence="1">
    <location>
        <begin position="23"/>
        <end position="122"/>
    </location>
</feature>
<evidence type="ECO:0000313" key="4">
    <source>
        <dbReference type="Proteomes" id="UP001429354"/>
    </source>
</evidence>
<dbReference type="SUPFAM" id="SSF51182">
    <property type="entry name" value="RmlC-like cupins"/>
    <property type="match status" value="1"/>
</dbReference>
<protein>
    <submittedName>
        <fullName evidence="3">Cupin domain-containing protein</fullName>
    </submittedName>
</protein>
<gene>
    <name evidence="3" type="ORF">DT603_03435</name>
</gene>
<comment type="caution">
    <text evidence="3">The sequence shown here is derived from an EMBL/GenBank/DDBJ whole genome shotgun (WGS) entry which is preliminary data.</text>
</comment>
<dbReference type="InterPro" id="IPR013096">
    <property type="entry name" value="Cupin_2"/>
</dbReference>
<feature type="domain" description="Cupin type-2" evidence="2">
    <location>
        <begin position="47"/>
        <end position="115"/>
    </location>
</feature>
<accession>A0ABX0ACJ4</accession>
<keyword evidence="4" id="KW-1185">Reference proteome</keyword>
<evidence type="ECO:0000259" key="2">
    <source>
        <dbReference type="Pfam" id="PF07883"/>
    </source>
</evidence>
<feature type="signal peptide" evidence="1">
    <location>
        <begin position="1"/>
        <end position="22"/>
    </location>
</feature>
<dbReference type="Gene3D" id="2.60.120.10">
    <property type="entry name" value="Jelly Rolls"/>
    <property type="match status" value="1"/>
</dbReference>
<evidence type="ECO:0000256" key="1">
    <source>
        <dbReference type="SAM" id="SignalP"/>
    </source>
</evidence>
<dbReference type="RefSeq" id="WP_162348461.1">
    <property type="nucleotide sequence ID" value="NZ_QOVG01000002.1"/>
</dbReference>
<dbReference type="InterPro" id="IPR014710">
    <property type="entry name" value="RmlC-like_jellyroll"/>
</dbReference>
<proteinExistence type="predicted"/>
<dbReference type="EMBL" id="QOVG01000002">
    <property type="protein sequence ID" value="NDK37890.1"/>
    <property type="molecule type" value="Genomic_DNA"/>
</dbReference>
<keyword evidence="1" id="KW-0732">Signal</keyword>
<organism evidence="3 4">
    <name type="scientific">Pseudoxanthomonas gei</name>
    <dbReference type="NCBI Taxonomy" id="1383030"/>
    <lineage>
        <taxon>Bacteria</taxon>
        <taxon>Pseudomonadati</taxon>
        <taxon>Pseudomonadota</taxon>
        <taxon>Gammaproteobacteria</taxon>
        <taxon>Lysobacterales</taxon>
        <taxon>Lysobacteraceae</taxon>
        <taxon>Pseudoxanthomonas</taxon>
    </lineage>
</organism>
<sequence length="122" mass="12859">MNQNNLRVACAMALAFSVPCSAQDLAVTAGSQAKVVLDNARVRVVQLEIPPGGKTGMHSHGDNLVVYLTDGDAIQTLADGSSKSRHTTAGEVLWSDPVTHDTRNTGKAPVKVVVIELKEPAK</sequence>
<reference evidence="3 4" key="1">
    <citation type="submission" date="2018-07" db="EMBL/GenBank/DDBJ databases">
        <title>Whole genome Sequencing of Pseudoxanthomonas gei KCTC 32298 (T).</title>
        <authorList>
            <person name="Kumar S."/>
            <person name="Bansal K."/>
            <person name="Kaur A."/>
            <person name="Patil P."/>
            <person name="Sharma S."/>
            <person name="Patil P.B."/>
        </authorList>
    </citation>
    <scope>NUCLEOTIDE SEQUENCE [LARGE SCALE GENOMIC DNA]</scope>
    <source>
        <strain evidence="3 4">KCTC 32298</strain>
    </source>
</reference>
<dbReference type="Pfam" id="PF07883">
    <property type="entry name" value="Cupin_2"/>
    <property type="match status" value="1"/>
</dbReference>
<dbReference type="InterPro" id="IPR011051">
    <property type="entry name" value="RmlC_Cupin_sf"/>
</dbReference>
<dbReference type="Proteomes" id="UP001429354">
    <property type="component" value="Unassembled WGS sequence"/>
</dbReference>